<evidence type="ECO:0000313" key="1">
    <source>
        <dbReference type="EMBL" id="CAG8462832.1"/>
    </source>
</evidence>
<dbReference type="Proteomes" id="UP000789525">
    <property type="component" value="Unassembled WGS sequence"/>
</dbReference>
<sequence>MSFIATTKSWDETHYESLWYISYDFTQHPKYFKLFGKNFLLLIPTEEYVINLYGPEAQNYRAHQAIRGMGEFLVFRNCS</sequence>
<reference evidence="1" key="1">
    <citation type="submission" date="2021-06" db="EMBL/GenBank/DDBJ databases">
        <authorList>
            <person name="Kallberg Y."/>
            <person name="Tangrot J."/>
            <person name="Rosling A."/>
        </authorList>
    </citation>
    <scope>NUCLEOTIDE SEQUENCE</scope>
    <source>
        <strain evidence="1">CL356</strain>
    </source>
</reference>
<protein>
    <submittedName>
        <fullName evidence="1">10970_t:CDS:1</fullName>
    </submittedName>
</protein>
<name>A0ACA9KAQ5_9GLOM</name>
<proteinExistence type="predicted"/>
<keyword evidence="2" id="KW-1185">Reference proteome</keyword>
<evidence type="ECO:0000313" key="2">
    <source>
        <dbReference type="Proteomes" id="UP000789525"/>
    </source>
</evidence>
<comment type="caution">
    <text evidence="1">The sequence shown here is derived from an EMBL/GenBank/DDBJ whole genome shotgun (WGS) entry which is preliminary data.</text>
</comment>
<accession>A0ACA9KAQ5</accession>
<dbReference type="EMBL" id="CAJVPT010001464">
    <property type="protein sequence ID" value="CAG8462832.1"/>
    <property type="molecule type" value="Genomic_DNA"/>
</dbReference>
<gene>
    <name evidence="1" type="ORF">ACOLOM_LOCUS1240</name>
</gene>
<organism evidence="1 2">
    <name type="scientific">Acaulospora colombiana</name>
    <dbReference type="NCBI Taxonomy" id="27376"/>
    <lineage>
        <taxon>Eukaryota</taxon>
        <taxon>Fungi</taxon>
        <taxon>Fungi incertae sedis</taxon>
        <taxon>Mucoromycota</taxon>
        <taxon>Glomeromycotina</taxon>
        <taxon>Glomeromycetes</taxon>
        <taxon>Diversisporales</taxon>
        <taxon>Acaulosporaceae</taxon>
        <taxon>Acaulospora</taxon>
    </lineage>
</organism>